<dbReference type="HOGENOM" id="CLU_026673_11_0_0"/>
<protein>
    <submittedName>
        <fullName evidence="6">Alcohol dehydrogenase GroES domain protein</fullName>
    </submittedName>
</protein>
<dbReference type="AlphaFoldDB" id="D1CHF0"/>
<dbReference type="Pfam" id="PF08240">
    <property type="entry name" value="ADH_N"/>
    <property type="match status" value="1"/>
</dbReference>
<name>D1CHF0_THET1</name>
<comment type="cofactor">
    <cofactor evidence="4">
        <name>Zn(2+)</name>
        <dbReference type="ChEBI" id="CHEBI:29105"/>
    </cofactor>
</comment>
<dbReference type="OrthoDB" id="9773078at2"/>
<sequence length="349" mass="37088">MRALVQYGLRPGEVELRDIPVPEVTEDSVLLKVDAVGICGSDIHQVHGTQSWEVCVPVVLGHEFTGTIERVGPNVVGFRPGQRVVSETAAVICGRCTPCRTGHYNLCPHRQGFGYGIDGAMAEYVRVPARCLHAIPQDSDAVAMALTEPACVAYQAVVQSARVRAGDSVLVLGPGQIGLLSAMLCKLQGAQPVVVMGTERDEHRLRKAEELGVDAALRVDQADLRELASGIGDGLGFHLVVDASGASASFVTAMEAVRPLGEIVKVGWGPQPLAASLDPLVRKAVTVRGSFSHTYETWEQVIRLIASGRLPTRQLVGFVGGLDSWRTGFDLMGSGQVVKSVLLPNGEAS</sequence>
<organism evidence="6 7">
    <name type="scientific">Thermobaculum terrenum (strain ATCC BAA-798 / CCMEE 7001 / YNP1)</name>
    <dbReference type="NCBI Taxonomy" id="525904"/>
    <lineage>
        <taxon>Bacteria</taxon>
        <taxon>Bacillati</taxon>
        <taxon>Chloroflexota</taxon>
        <taxon>Chloroflexia</taxon>
        <taxon>Candidatus Thermobaculales</taxon>
        <taxon>Candidatus Thermobaculaceae</taxon>
        <taxon>Thermobaculum</taxon>
    </lineage>
</organism>
<dbReference type="eggNOG" id="COG1063">
    <property type="taxonomic scope" value="Bacteria"/>
</dbReference>
<evidence type="ECO:0000256" key="1">
    <source>
        <dbReference type="ARBA" id="ARBA00022723"/>
    </source>
</evidence>
<dbReference type="SUPFAM" id="SSF50129">
    <property type="entry name" value="GroES-like"/>
    <property type="match status" value="1"/>
</dbReference>
<reference evidence="7" key="1">
    <citation type="journal article" date="2010" name="Stand. Genomic Sci.">
        <title>Complete genome sequence of 'Thermobaculum terrenum' type strain (YNP1).</title>
        <authorList>
            <person name="Kiss H."/>
            <person name="Cleland D."/>
            <person name="Lapidus A."/>
            <person name="Lucas S."/>
            <person name="Glavina Del Rio T."/>
            <person name="Nolan M."/>
            <person name="Tice H."/>
            <person name="Han C."/>
            <person name="Goodwin L."/>
            <person name="Pitluck S."/>
            <person name="Liolios K."/>
            <person name="Ivanova N."/>
            <person name="Mavromatis K."/>
            <person name="Ovchinnikova G."/>
            <person name="Pati A."/>
            <person name="Chen A."/>
            <person name="Palaniappan K."/>
            <person name="Land M."/>
            <person name="Hauser L."/>
            <person name="Chang Y."/>
            <person name="Jeffries C."/>
            <person name="Lu M."/>
            <person name="Brettin T."/>
            <person name="Detter J."/>
            <person name="Goker M."/>
            <person name="Tindall B."/>
            <person name="Beck B."/>
            <person name="McDermott T."/>
            <person name="Woyke T."/>
            <person name="Bristow J."/>
            <person name="Eisen J."/>
            <person name="Markowitz V."/>
            <person name="Hugenholtz P."/>
            <person name="Kyrpides N."/>
            <person name="Klenk H."/>
            <person name="Cheng J."/>
        </authorList>
    </citation>
    <scope>NUCLEOTIDE SEQUENCE [LARGE SCALE GENOMIC DNA]</scope>
    <source>
        <strain evidence="7">ATCC BAA-798 / YNP1</strain>
    </source>
</reference>
<comment type="similarity">
    <text evidence="4">Belongs to the zinc-containing alcohol dehydrogenase family.</text>
</comment>
<dbReference type="InterPro" id="IPR036291">
    <property type="entry name" value="NAD(P)-bd_dom_sf"/>
</dbReference>
<dbReference type="Pfam" id="PF00107">
    <property type="entry name" value="ADH_zinc_N"/>
    <property type="match status" value="1"/>
</dbReference>
<evidence type="ECO:0000313" key="6">
    <source>
        <dbReference type="EMBL" id="ACZ43171.1"/>
    </source>
</evidence>
<proteinExistence type="inferred from homology"/>
<evidence type="ECO:0000256" key="3">
    <source>
        <dbReference type="ARBA" id="ARBA00023002"/>
    </source>
</evidence>
<dbReference type="KEGG" id="ttr:Tter_2272"/>
<dbReference type="RefSeq" id="WP_012876202.1">
    <property type="nucleotide sequence ID" value="NC_013526.1"/>
</dbReference>
<dbReference type="PROSITE" id="PS00059">
    <property type="entry name" value="ADH_ZINC"/>
    <property type="match status" value="1"/>
</dbReference>
<keyword evidence="1 4" id="KW-0479">Metal-binding</keyword>
<dbReference type="Proteomes" id="UP000000323">
    <property type="component" value="Chromosome 2"/>
</dbReference>
<keyword evidence="3" id="KW-0560">Oxidoreductase</keyword>
<dbReference type="GO" id="GO:0016491">
    <property type="term" value="F:oxidoreductase activity"/>
    <property type="evidence" value="ECO:0007669"/>
    <property type="project" value="UniProtKB-KW"/>
</dbReference>
<evidence type="ECO:0000313" key="7">
    <source>
        <dbReference type="Proteomes" id="UP000000323"/>
    </source>
</evidence>
<keyword evidence="7" id="KW-1185">Reference proteome</keyword>
<gene>
    <name evidence="6" type="ordered locus">Tter_2272</name>
</gene>
<dbReference type="InterPro" id="IPR002328">
    <property type="entry name" value="ADH_Zn_CS"/>
</dbReference>
<evidence type="ECO:0000256" key="4">
    <source>
        <dbReference type="RuleBase" id="RU361277"/>
    </source>
</evidence>
<dbReference type="Gene3D" id="3.40.50.720">
    <property type="entry name" value="NAD(P)-binding Rossmann-like Domain"/>
    <property type="match status" value="1"/>
</dbReference>
<dbReference type="PANTHER" id="PTHR43401:SF2">
    <property type="entry name" value="L-THREONINE 3-DEHYDROGENASE"/>
    <property type="match status" value="1"/>
</dbReference>
<dbReference type="InterPro" id="IPR013149">
    <property type="entry name" value="ADH-like_C"/>
</dbReference>
<dbReference type="EMBL" id="CP001826">
    <property type="protein sequence ID" value="ACZ43171.1"/>
    <property type="molecule type" value="Genomic_DNA"/>
</dbReference>
<dbReference type="InterPro" id="IPR050129">
    <property type="entry name" value="Zn_alcohol_dh"/>
</dbReference>
<dbReference type="GO" id="GO:0008270">
    <property type="term" value="F:zinc ion binding"/>
    <property type="evidence" value="ECO:0007669"/>
    <property type="project" value="InterPro"/>
</dbReference>
<dbReference type="CDD" id="cd08258">
    <property type="entry name" value="Zn_ADH4"/>
    <property type="match status" value="1"/>
</dbReference>
<dbReference type="SUPFAM" id="SSF51735">
    <property type="entry name" value="NAD(P)-binding Rossmann-fold domains"/>
    <property type="match status" value="1"/>
</dbReference>
<dbReference type="InterPro" id="IPR011032">
    <property type="entry name" value="GroES-like_sf"/>
</dbReference>
<evidence type="ECO:0000259" key="5">
    <source>
        <dbReference type="SMART" id="SM00829"/>
    </source>
</evidence>
<dbReference type="SMART" id="SM00829">
    <property type="entry name" value="PKS_ER"/>
    <property type="match status" value="1"/>
</dbReference>
<dbReference type="InterPro" id="IPR020843">
    <property type="entry name" value="ER"/>
</dbReference>
<dbReference type="STRING" id="525904.Tter_2272"/>
<dbReference type="Gene3D" id="3.90.180.10">
    <property type="entry name" value="Medium-chain alcohol dehydrogenases, catalytic domain"/>
    <property type="match status" value="1"/>
</dbReference>
<evidence type="ECO:0000256" key="2">
    <source>
        <dbReference type="ARBA" id="ARBA00022833"/>
    </source>
</evidence>
<keyword evidence="2 4" id="KW-0862">Zinc</keyword>
<feature type="domain" description="Enoyl reductase (ER)" evidence="5">
    <location>
        <begin position="12"/>
        <end position="342"/>
    </location>
</feature>
<dbReference type="PANTHER" id="PTHR43401">
    <property type="entry name" value="L-THREONINE 3-DEHYDROGENASE"/>
    <property type="match status" value="1"/>
</dbReference>
<dbReference type="InterPro" id="IPR013154">
    <property type="entry name" value="ADH-like_N"/>
</dbReference>
<accession>D1CHF0</accession>